<dbReference type="PROSITE" id="PS00022">
    <property type="entry name" value="EGF_1"/>
    <property type="match status" value="1"/>
</dbReference>
<evidence type="ECO:0000256" key="9">
    <source>
        <dbReference type="ARBA" id="ARBA00022729"/>
    </source>
</evidence>
<feature type="disulfide bond" evidence="22">
    <location>
        <begin position="212"/>
        <end position="256"/>
    </location>
</feature>
<feature type="domain" description="EGF-like" evidence="27">
    <location>
        <begin position="109"/>
        <end position="145"/>
    </location>
</feature>
<dbReference type="Gene3D" id="2.10.70.10">
    <property type="entry name" value="Complement Module, domain 1"/>
    <property type="match status" value="3"/>
</dbReference>
<name>A0AAV2ZVI2_PYXAD</name>
<dbReference type="InterPro" id="IPR016186">
    <property type="entry name" value="C-type_lectin-like/link_sf"/>
</dbReference>
<feature type="disulfide bond" evidence="22">
    <location>
        <begin position="113"/>
        <end position="124"/>
    </location>
</feature>
<evidence type="ECO:0000256" key="12">
    <source>
        <dbReference type="ARBA" id="ARBA00022837"/>
    </source>
</evidence>
<keyword evidence="12 21" id="KW-0106">Calcium</keyword>
<evidence type="ECO:0000256" key="26">
    <source>
        <dbReference type="SAM" id="Phobius"/>
    </source>
</evidence>
<keyword evidence="7 26" id="KW-0812">Transmembrane</keyword>
<organism evidence="30 31">
    <name type="scientific">Pyxicephalus adspersus</name>
    <name type="common">African bullfrog</name>
    <dbReference type="NCBI Taxonomy" id="30357"/>
    <lineage>
        <taxon>Eukaryota</taxon>
        <taxon>Metazoa</taxon>
        <taxon>Chordata</taxon>
        <taxon>Craniata</taxon>
        <taxon>Vertebrata</taxon>
        <taxon>Euteleostomi</taxon>
        <taxon>Amphibia</taxon>
        <taxon>Batrachia</taxon>
        <taxon>Anura</taxon>
        <taxon>Neobatrachia</taxon>
        <taxon>Ranoidea</taxon>
        <taxon>Pyxicephalidae</taxon>
        <taxon>Pyxicephalinae</taxon>
        <taxon>Pyxicephalus</taxon>
    </lineage>
</organism>
<dbReference type="SUPFAM" id="SSF57535">
    <property type="entry name" value="Complement control module/SCR domain"/>
    <property type="match status" value="3"/>
</dbReference>
<dbReference type="PANTHER" id="PTHR19325:SF493">
    <property type="entry name" value="E-SELECTIN"/>
    <property type="match status" value="1"/>
</dbReference>
<keyword evidence="13 21" id="KW-0130">Cell adhesion</keyword>
<dbReference type="InterPro" id="IPR002396">
    <property type="entry name" value="Selectin_superfamily"/>
</dbReference>
<gene>
    <name evidence="30" type="ORF">GDO54_016511</name>
</gene>
<feature type="binding site" evidence="23">
    <location>
        <position position="97"/>
    </location>
    <ligand>
        <name>Ca(2+)</name>
        <dbReference type="ChEBI" id="CHEBI:29108"/>
    </ligand>
</feature>
<evidence type="ECO:0000256" key="5">
    <source>
        <dbReference type="ARBA" id="ARBA00022536"/>
    </source>
</evidence>
<evidence type="ECO:0000256" key="19">
    <source>
        <dbReference type="ARBA" id="ARBA00045157"/>
    </source>
</evidence>
<dbReference type="SUPFAM" id="SSF57196">
    <property type="entry name" value="EGF/Laminin"/>
    <property type="match status" value="1"/>
</dbReference>
<evidence type="ECO:0000256" key="14">
    <source>
        <dbReference type="ARBA" id="ARBA00022989"/>
    </source>
</evidence>
<evidence type="ECO:0000256" key="7">
    <source>
        <dbReference type="ARBA" id="ARBA00022692"/>
    </source>
</evidence>
<feature type="binding site" evidence="23">
    <location>
        <position position="71"/>
    </location>
    <ligand>
        <name>Ca(2+)</name>
        <dbReference type="ChEBI" id="CHEBI:29108"/>
    </ligand>
</feature>
<dbReference type="InterPro" id="IPR050350">
    <property type="entry name" value="Compl-Cell_Adhes-Reg"/>
</dbReference>
<feature type="disulfide bond" evidence="22 25">
    <location>
        <begin position="242"/>
        <end position="269"/>
    </location>
</feature>
<keyword evidence="15 26" id="KW-0472">Membrane</keyword>
<dbReference type="InterPro" id="IPR016348">
    <property type="entry name" value="L-selectin"/>
</dbReference>
<evidence type="ECO:0000256" key="6">
    <source>
        <dbReference type="ARBA" id="ARBA00022659"/>
    </source>
</evidence>
<evidence type="ECO:0000256" key="20">
    <source>
        <dbReference type="ARBA" id="ARBA00045695"/>
    </source>
</evidence>
<evidence type="ECO:0000256" key="11">
    <source>
        <dbReference type="ARBA" id="ARBA00022737"/>
    </source>
</evidence>
<dbReference type="Pfam" id="PF00059">
    <property type="entry name" value="Lectin_C"/>
    <property type="match status" value="1"/>
</dbReference>
<dbReference type="InterPro" id="IPR000742">
    <property type="entry name" value="EGF"/>
</dbReference>
<dbReference type="PROSITE" id="PS50041">
    <property type="entry name" value="C_TYPE_LECTIN_2"/>
    <property type="match status" value="1"/>
</dbReference>
<keyword evidence="16 22" id="KW-1015">Disulfide bond</keyword>
<comment type="caution">
    <text evidence="30">The sequence shown here is derived from an EMBL/GenBank/DDBJ whole genome shotgun (WGS) entry which is preliminary data.</text>
</comment>
<dbReference type="GO" id="GO:0046872">
    <property type="term" value="F:metal ion binding"/>
    <property type="evidence" value="ECO:0007669"/>
    <property type="project" value="UniProtKB-KW"/>
</dbReference>
<comment type="function">
    <text evidence="20">Cell-surface glycoprotein having a role in immunoadhesion. Mediates in the adhesion of blood neutrophils in cytokine-activated endothelium through interaction with SELPLG/PSGL1. May have a role in capillary morphogenesis.</text>
</comment>
<dbReference type="FunFam" id="3.10.100.10:FF:000007">
    <property type="entry name" value="L-selectin"/>
    <property type="match status" value="1"/>
</dbReference>
<keyword evidence="17" id="KW-0325">Glycoprotein</keyword>
<evidence type="ECO:0000256" key="16">
    <source>
        <dbReference type="ARBA" id="ARBA00023157"/>
    </source>
</evidence>
<dbReference type="InterPro" id="IPR016187">
    <property type="entry name" value="CTDL_fold"/>
</dbReference>
<dbReference type="PROSITE" id="PS50026">
    <property type="entry name" value="EGF_3"/>
    <property type="match status" value="1"/>
</dbReference>
<keyword evidence="8 23" id="KW-0479">Metal-binding</keyword>
<evidence type="ECO:0000256" key="24">
    <source>
        <dbReference type="PROSITE-ProRule" id="PRU00076"/>
    </source>
</evidence>
<keyword evidence="4" id="KW-1003">Cell membrane</keyword>
<feature type="binding site" evidence="23">
    <location>
        <position position="79"/>
    </location>
    <ligand>
        <name>Ca(2+)</name>
        <dbReference type="ChEBI" id="CHEBI:29108"/>
    </ligand>
</feature>
<feature type="transmembrane region" description="Helical" evidence="26">
    <location>
        <begin position="346"/>
        <end position="370"/>
    </location>
</feature>
<reference evidence="30" key="1">
    <citation type="thesis" date="2020" institute="ProQuest LLC" country="789 East Eisenhower Parkway, Ann Arbor, MI, USA">
        <title>Comparative Genomics and Chromosome Evolution.</title>
        <authorList>
            <person name="Mudd A.B."/>
        </authorList>
    </citation>
    <scope>NUCLEOTIDE SEQUENCE</scope>
    <source>
        <strain evidence="30">1538</strain>
        <tissue evidence="30">Blood</tissue>
    </source>
</reference>
<dbReference type="CDD" id="cd00054">
    <property type="entry name" value="EGF_CA"/>
    <property type="match status" value="1"/>
</dbReference>
<keyword evidence="11" id="KW-0677">Repeat</keyword>
<feature type="binding site" evidence="23">
    <location>
        <position position="96"/>
    </location>
    <ligand>
        <name>Ca(2+)</name>
        <dbReference type="ChEBI" id="CHEBI:29108"/>
    </ligand>
</feature>
<dbReference type="Proteomes" id="UP001181693">
    <property type="component" value="Unassembled WGS sequence"/>
</dbReference>
<evidence type="ECO:0000256" key="23">
    <source>
        <dbReference type="PIRSR" id="PIRSR002421-2"/>
    </source>
</evidence>
<dbReference type="CDD" id="cd00033">
    <property type="entry name" value="CCP"/>
    <property type="match status" value="3"/>
</dbReference>
<feature type="domain" description="Sushi" evidence="29">
    <location>
        <begin position="272"/>
        <end position="333"/>
    </location>
</feature>
<keyword evidence="9" id="KW-0732">Signal</keyword>
<dbReference type="PIRSF" id="PIRSF002421">
    <property type="entry name" value="L-selectin"/>
    <property type="match status" value="1"/>
</dbReference>
<dbReference type="SMART" id="SM00034">
    <property type="entry name" value="CLECT"/>
    <property type="match status" value="1"/>
</dbReference>
<evidence type="ECO:0000256" key="3">
    <source>
        <dbReference type="ARBA" id="ARBA00011813"/>
    </source>
</evidence>
<keyword evidence="5 24" id="KW-0245">EGF-like domain</keyword>
<evidence type="ECO:0000256" key="10">
    <source>
        <dbReference type="ARBA" id="ARBA00022734"/>
    </source>
</evidence>
<dbReference type="PANTHER" id="PTHR19325">
    <property type="entry name" value="COMPLEMENT COMPONENT-RELATED SUSHI DOMAIN-CONTAINING"/>
    <property type="match status" value="1"/>
</dbReference>
<dbReference type="GO" id="GO:0030246">
    <property type="term" value="F:carbohydrate binding"/>
    <property type="evidence" value="ECO:0007669"/>
    <property type="project" value="UniProtKB-KW"/>
</dbReference>
<dbReference type="SUPFAM" id="SSF56436">
    <property type="entry name" value="C-type lectin-like"/>
    <property type="match status" value="1"/>
</dbReference>
<evidence type="ECO:0000259" key="29">
    <source>
        <dbReference type="PROSITE" id="PS50923"/>
    </source>
</evidence>
<dbReference type="PROSITE" id="PS50923">
    <property type="entry name" value="SUSHI"/>
    <property type="match status" value="3"/>
</dbReference>
<evidence type="ECO:0000256" key="17">
    <source>
        <dbReference type="ARBA" id="ARBA00023180"/>
    </source>
</evidence>
<comment type="similarity">
    <text evidence="2 21">Belongs to the selectin/LECAM family.</text>
</comment>
<dbReference type="GO" id="GO:0050900">
    <property type="term" value="P:leukocyte migration"/>
    <property type="evidence" value="ECO:0007669"/>
    <property type="project" value="InterPro"/>
</dbReference>
<dbReference type="Pfam" id="PF00008">
    <property type="entry name" value="EGF"/>
    <property type="match status" value="1"/>
</dbReference>
<feature type="domain" description="Sushi" evidence="29">
    <location>
        <begin position="148"/>
        <end position="209"/>
    </location>
</feature>
<dbReference type="SMART" id="SM00181">
    <property type="entry name" value="EGF"/>
    <property type="match status" value="1"/>
</dbReference>
<keyword evidence="14 26" id="KW-1133">Transmembrane helix</keyword>
<evidence type="ECO:0000256" key="21">
    <source>
        <dbReference type="PIRNR" id="PIRNR002421"/>
    </source>
</evidence>
<feature type="disulfide bond" evidence="22">
    <location>
        <begin position="118"/>
        <end position="133"/>
    </location>
</feature>
<dbReference type="Gene3D" id="3.10.100.10">
    <property type="entry name" value="Mannose-Binding Protein A, subunit A"/>
    <property type="match status" value="1"/>
</dbReference>
<dbReference type="AlphaFoldDB" id="A0AAV2ZVI2"/>
<dbReference type="InterPro" id="IPR018378">
    <property type="entry name" value="C-type_lectin_CS"/>
</dbReference>
<dbReference type="GO" id="GO:0005886">
    <property type="term" value="C:plasma membrane"/>
    <property type="evidence" value="ECO:0007669"/>
    <property type="project" value="UniProtKB-SubCell"/>
</dbReference>
<comment type="function">
    <text evidence="19 21">Calcium-dependent lectin that mediates cell adhesion by binding to glycoproteins on neighboring cells. Mediates the adherence of lymphocytes to endothelial cells of high endothelial venules in peripheral lymph nodes. Promotes initial tethering and rolling of leukocytes in endothelia.</text>
</comment>
<dbReference type="GO" id="GO:0016339">
    <property type="term" value="P:calcium-dependent cell-cell adhesion via plasma membrane cell adhesion molecules"/>
    <property type="evidence" value="ECO:0007669"/>
    <property type="project" value="UniProtKB-UniRule"/>
</dbReference>
<feature type="disulfide bond" evidence="22">
    <location>
        <begin position="150"/>
        <end position="194"/>
    </location>
</feature>
<dbReference type="InterPro" id="IPR001304">
    <property type="entry name" value="C-type_lectin-like"/>
</dbReference>
<evidence type="ECO:0000313" key="31">
    <source>
        <dbReference type="Proteomes" id="UP001181693"/>
    </source>
</evidence>
<feature type="domain" description="Sushi" evidence="29">
    <location>
        <begin position="210"/>
        <end position="271"/>
    </location>
</feature>
<keyword evidence="10" id="KW-0430">Lectin</keyword>
<dbReference type="PRINTS" id="PR00343">
    <property type="entry name" value="SELECTIN"/>
</dbReference>
<accession>A0AAV2ZVI2</accession>
<comment type="subunit">
    <text evidence="18">Interacts with SELPLG/PSGL1 and PODXL2 through the sialyl Lewis X epitope. SELPLG sulfation appears not to be required for this interaction.</text>
</comment>
<feature type="domain" description="C-type lectin" evidence="28">
    <location>
        <begin position="1"/>
        <end position="109"/>
    </location>
</feature>
<dbReference type="FunFam" id="2.10.70.10:FF:000001">
    <property type="entry name" value="Selectin P"/>
    <property type="match status" value="3"/>
</dbReference>
<comment type="subunit">
    <text evidence="3">Interaction with SELPLG/PSGL1 and PODXL2 is required for promoting recruitment and rolling of leukocytes. This interaction is dependent on the sialyl Lewis X glycan modification of SELPLG and PODXL2, and tyrosine sulfation modifications of SELPLG. Sulfation on 'Tyr-51' of SELPLG is important for L-selectin binding.</text>
</comment>
<proteinExistence type="inferred from homology"/>
<evidence type="ECO:0000256" key="25">
    <source>
        <dbReference type="PROSITE-ProRule" id="PRU00302"/>
    </source>
</evidence>
<feature type="disulfide bond" evidence="22 25">
    <location>
        <begin position="180"/>
        <end position="207"/>
    </location>
</feature>
<keyword evidence="31" id="KW-1185">Reference proteome</keyword>
<keyword evidence="6 25" id="KW-0768">Sushi</keyword>
<evidence type="ECO:0000259" key="28">
    <source>
        <dbReference type="PROSITE" id="PS50041"/>
    </source>
</evidence>
<dbReference type="SMART" id="SM00032">
    <property type="entry name" value="CCP"/>
    <property type="match status" value="3"/>
</dbReference>
<evidence type="ECO:0000256" key="15">
    <source>
        <dbReference type="ARBA" id="ARBA00023136"/>
    </source>
</evidence>
<comment type="caution">
    <text evidence="24">Lacks conserved residue(s) required for the propagation of feature annotation.</text>
</comment>
<dbReference type="PROSITE" id="PS00615">
    <property type="entry name" value="C_TYPE_LECTIN_1"/>
    <property type="match status" value="1"/>
</dbReference>
<evidence type="ECO:0000259" key="27">
    <source>
        <dbReference type="PROSITE" id="PS50026"/>
    </source>
</evidence>
<evidence type="ECO:0000256" key="22">
    <source>
        <dbReference type="PIRSR" id="PIRSR002421-1"/>
    </source>
</evidence>
<feature type="disulfide bond" evidence="25">
    <location>
        <begin position="304"/>
        <end position="331"/>
    </location>
</feature>
<dbReference type="InterPro" id="IPR035976">
    <property type="entry name" value="Sushi/SCR/CCP_sf"/>
</dbReference>
<evidence type="ECO:0000256" key="4">
    <source>
        <dbReference type="ARBA" id="ARBA00022475"/>
    </source>
</evidence>
<evidence type="ECO:0000256" key="2">
    <source>
        <dbReference type="ARBA" id="ARBA00007360"/>
    </source>
</evidence>
<dbReference type="PROSITE" id="PS01186">
    <property type="entry name" value="EGF_2"/>
    <property type="match status" value="1"/>
</dbReference>
<feature type="disulfide bond" evidence="22 24">
    <location>
        <begin position="135"/>
        <end position="144"/>
    </location>
</feature>
<sequence>MTYDMARKFCQNEYTDLVAIQNKKEIEYLKDNIPRHKNYYWIGIRKINGVWTWVGTKKNLTEEAINWGEGEPNNKKNNEDCIEIYIGREKDPGKWNDDSCRKKKRALCYTASCNRTSCSGHGECIETINNFTCACDAGFYGDNCQHVVYCPHLLNEPLTYMNCSQPWGNFSFDSLCQFECPDGFYMNGTDQIQCLASGNWSEVTPHCSAVQCPVLLTERPKYMNCSHPWENFGFESLCHFECAYGFFLSGTDNTWCLSSGKWSEAPPNCSAVQCPRLLTEPPMYMNCSHPWGNFSFESFCHFKCPDGFLLNGTDKVECLSSGKWSDTLPRCAALNGSLGTQKQITIISSVMGTIGLFMSGIPIAYIISYLRKKRK</sequence>
<evidence type="ECO:0000256" key="18">
    <source>
        <dbReference type="ARBA" id="ARBA00038738"/>
    </source>
</evidence>
<dbReference type="EMBL" id="DYDO01000009">
    <property type="protein sequence ID" value="DBA18238.1"/>
    <property type="molecule type" value="Genomic_DNA"/>
</dbReference>
<evidence type="ECO:0000256" key="8">
    <source>
        <dbReference type="ARBA" id="ARBA00022723"/>
    </source>
</evidence>
<comment type="subcellular location">
    <subcellularLocation>
        <location evidence="1">Cell membrane</location>
        <topology evidence="1">Single-pass type I membrane protein</topology>
    </subcellularLocation>
</comment>
<feature type="disulfide bond" evidence="22">
    <location>
        <begin position="10"/>
        <end position="108"/>
    </location>
</feature>
<evidence type="ECO:0000313" key="30">
    <source>
        <dbReference type="EMBL" id="DBA18238.1"/>
    </source>
</evidence>
<dbReference type="FunFam" id="2.10.25.10:FF:000176">
    <property type="entry name" value="Selectin P"/>
    <property type="match status" value="1"/>
</dbReference>
<evidence type="ECO:0000256" key="1">
    <source>
        <dbReference type="ARBA" id="ARBA00004251"/>
    </source>
</evidence>
<evidence type="ECO:0000256" key="13">
    <source>
        <dbReference type="ARBA" id="ARBA00022889"/>
    </source>
</evidence>
<feature type="disulfide bond" evidence="22">
    <location>
        <begin position="81"/>
        <end position="100"/>
    </location>
</feature>
<dbReference type="InterPro" id="IPR000436">
    <property type="entry name" value="Sushi_SCR_CCP_dom"/>
</dbReference>
<dbReference type="Pfam" id="PF00084">
    <property type="entry name" value="Sushi"/>
    <property type="match status" value="3"/>
</dbReference>
<feature type="binding site" evidence="23">
    <location>
        <position position="73"/>
    </location>
    <ligand>
        <name>Ca(2+)</name>
        <dbReference type="ChEBI" id="CHEBI:29108"/>
    </ligand>
</feature>
<protein>
    <recommendedName>
        <fullName evidence="21">L-selectin</fullName>
    </recommendedName>
</protein>